<gene>
    <name evidence="9" type="ORF">AMS66_14605</name>
</gene>
<keyword evidence="5 7" id="KW-1133">Transmembrane helix</keyword>
<evidence type="ECO:0000256" key="3">
    <source>
        <dbReference type="ARBA" id="ARBA00022475"/>
    </source>
</evidence>
<dbReference type="AlphaFoldDB" id="A0A0M9BNZ8"/>
<keyword evidence="4 7" id="KW-0812">Transmembrane</keyword>
<dbReference type="PANTHER" id="PTHR30193:SF1">
    <property type="entry name" value="ABC TRANSPORTER PERMEASE PROTEIN YESP-RELATED"/>
    <property type="match status" value="1"/>
</dbReference>
<evidence type="ECO:0000313" key="9">
    <source>
        <dbReference type="EMBL" id="KOY15869.1"/>
    </source>
</evidence>
<proteinExistence type="inferred from homology"/>
<keyword evidence="10" id="KW-1185">Reference proteome</keyword>
<evidence type="ECO:0000256" key="7">
    <source>
        <dbReference type="RuleBase" id="RU363032"/>
    </source>
</evidence>
<dbReference type="PROSITE" id="PS50928">
    <property type="entry name" value="ABC_TM1"/>
    <property type="match status" value="1"/>
</dbReference>
<dbReference type="SUPFAM" id="SSF160964">
    <property type="entry name" value="MalF N-terminal region-like"/>
    <property type="match status" value="1"/>
</dbReference>
<evidence type="ECO:0000256" key="1">
    <source>
        <dbReference type="ARBA" id="ARBA00004651"/>
    </source>
</evidence>
<dbReference type="PANTHER" id="PTHR30193">
    <property type="entry name" value="ABC TRANSPORTER PERMEASE PROTEIN"/>
    <property type="match status" value="1"/>
</dbReference>
<dbReference type="Proteomes" id="UP000037688">
    <property type="component" value="Unassembled WGS sequence"/>
</dbReference>
<feature type="transmembrane region" description="Helical" evidence="7">
    <location>
        <begin position="104"/>
        <end position="126"/>
    </location>
</feature>
<dbReference type="OrthoDB" id="9788108at2"/>
<dbReference type="InterPro" id="IPR035906">
    <property type="entry name" value="MetI-like_sf"/>
</dbReference>
<dbReference type="CDD" id="cd06261">
    <property type="entry name" value="TM_PBP2"/>
    <property type="match status" value="1"/>
</dbReference>
<evidence type="ECO:0000256" key="2">
    <source>
        <dbReference type="ARBA" id="ARBA00022448"/>
    </source>
</evidence>
<comment type="subcellular location">
    <subcellularLocation>
        <location evidence="1 7">Cell membrane</location>
        <topology evidence="1 7">Multi-pass membrane protein</topology>
    </subcellularLocation>
</comment>
<evidence type="ECO:0000313" key="10">
    <source>
        <dbReference type="Proteomes" id="UP000037688"/>
    </source>
</evidence>
<comment type="similarity">
    <text evidence="7">Belongs to the binding-protein-dependent transport system permease family.</text>
</comment>
<keyword evidence="2 7" id="KW-0813">Transport</keyword>
<feature type="transmembrane region" description="Helical" evidence="7">
    <location>
        <begin position="156"/>
        <end position="176"/>
    </location>
</feature>
<dbReference type="Pfam" id="PF00528">
    <property type="entry name" value="BPD_transp_1"/>
    <property type="match status" value="1"/>
</dbReference>
<evidence type="ECO:0000256" key="6">
    <source>
        <dbReference type="ARBA" id="ARBA00023136"/>
    </source>
</evidence>
<accession>A0A0M9BNZ8</accession>
<protein>
    <submittedName>
        <fullName evidence="9">ABC transporter permease</fullName>
    </submittedName>
</protein>
<name>A0A0M9BNZ8_9BACL</name>
<organism evidence="9 10">
    <name type="scientific">Paenibacillus xylanivorans</name>
    <dbReference type="NCBI Taxonomy" id="1705561"/>
    <lineage>
        <taxon>Bacteria</taxon>
        <taxon>Bacillati</taxon>
        <taxon>Bacillota</taxon>
        <taxon>Bacilli</taxon>
        <taxon>Bacillales</taxon>
        <taxon>Paenibacillaceae</taxon>
        <taxon>Paenibacillus</taxon>
    </lineage>
</organism>
<comment type="caution">
    <text evidence="9">The sequence shown here is derived from an EMBL/GenBank/DDBJ whole genome shotgun (WGS) entry which is preliminary data.</text>
</comment>
<dbReference type="EMBL" id="LITU01000059">
    <property type="protein sequence ID" value="KOY15869.1"/>
    <property type="molecule type" value="Genomic_DNA"/>
</dbReference>
<feature type="transmembrane region" description="Helical" evidence="7">
    <location>
        <begin position="71"/>
        <end position="92"/>
    </location>
</feature>
<feature type="transmembrane region" description="Helical" evidence="7">
    <location>
        <begin position="257"/>
        <end position="279"/>
    </location>
</feature>
<dbReference type="Gene3D" id="1.10.3720.10">
    <property type="entry name" value="MetI-like"/>
    <property type="match status" value="1"/>
</dbReference>
<feature type="transmembrane region" description="Helical" evidence="7">
    <location>
        <begin position="12"/>
        <end position="36"/>
    </location>
</feature>
<feature type="domain" description="ABC transmembrane type-1" evidence="8">
    <location>
        <begin position="67"/>
        <end position="278"/>
    </location>
</feature>
<dbReference type="RefSeq" id="WP_053781474.1">
    <property type="nucleotide sequence ID" value="NZ_LITU01000059.1"/>
</dbReference>
<sequence length="295" mass="32945">MRKKEGKWFYIFISPWLIGFLGLTLGPILFSIYMSFTNWDLFQSPEFIGVDNYKNLLTDDPIFWKSVGNTFIYALISIPLGMSISLWIAYYLNKKIKGITFFRILFYLPSVVPVVASSLLFIHLLAPTEGLINQGLAIFGIQGPAWLLDPNWVKPALILMSLWGVGGGVVLLLAGMKGIPQELYEAAAIDGAKSSQSFFHITFPMLTPVIFFNLVTGMIGALQTFAQVFIVTAGGPDNASQMVVPYLFQNAFQFYKMGYASAIAWVLFIIIMALTLVVFRSSALWVHYEEGKANE</sequence>
<dbReference type="SUPFAM" id="SSF161098">
    <property type="entry name" value="MetI-like"/>
    <property type="match status" value="1"/>
</dbReference>
<keyword evidence="6 7" id="KW-0472">Membrane</keyword>
<evidence type="ECO:0000256" key="4">
    <source>
        <dbReference type="ARBA" id="ARBA00022692"/>
    </source>
</evidence>
<dbReference type="InterPro" id="IPR051393">
    <property type="entry name" value="ABC_transporter_permease"/>
</dbReference>
<keyword evidence="3" id="KW-1003">Cell membrane</keyword>
<dbReference type="GO" id="GO:0005886">
    <property type="term" value="C:plasma membrane"/>
    <property type="evidence" value="ECO:0007669"/>
    <property type="project" value="UniProtKB-SubCell"/>
</dbReference>
<evidence type="ECO:0000259" key="8">
    <source>
        <dbReference type="PROSITE" id="PS50928"/>
    </source>
</evidence>
<reference evidence="9 10" key="1">
    <citation type="submission" date="2015-08" db="EMBL/GenBank/DDBJ databases">
        <title>Draft genome sequence of cellulolytic and xylanolytic Paenibacillus sp. A59, isolated from a decaying forest soil from Patagonia, Argentina.</title>
        <authorList>
            <person name="Ghio S."/>
            <person name="Caceres A.M."/>
            <person name="Talia P."/>
            <person name="Grasso D."/>
            <person name="Campos E."/>
        </authorList>
    </citation>
    <scope>NUCLEOTIDE SEQUENCE [LARGE SCALE GENOMIC DNA]</scope>
    <source>
        <strain evidence="9 10">A59</strain>
    </source>
</reference>
<dbReference type="InterPro" id="IPR000515">
    <property type="entry name" value="MetI-like"/>
</dbReference>
<dbReference type="PATRIC" id="fig|1705561.3.peg.2845"/>
<feature type="transmembrane region" description="Helical" evidence="7">
    <location>
        <begin position="197"/>
        <end position="222"/>
    </location>
</feature>
<dbReference type="GO" id="GO:0055085">
    <property type="term" value="P:transmembrane transport"/>
    <property type="evidence" value="ECO:0007669"/>
    <property type="project" value="InterPro"/>
</dbReference>
<evidence type="ECO:0000256" key="5">
    <source>
        <dbReference type="ARBA" id="ARBA00022989"/>
    </source>
</evidence>